<evidence type="ECO:0000313" key="9">
    <source>
        <dbReference type="Proteomes" id="UP001174691"/>
    </source>
</evidence>
<keyword evidence="3" id="KW-0255">Endonuclease</keyword>
<proteinExistence type="inferred from homology"/>
<evidence type="ECO:0000256" key="3">
    <source>
        <dbReference type="ARBA" id="ARBA00022759"/>
    </source>
</evidence>
<dbReference type="InterPro" id="IPR036430">
    <property type="entry name" value="RNase_T2-like_sf"/>
</dbReference>
<dbReference type="EC" id="4.6.1.19" evidence="2"/>
<dbReference type="InterPro" id="IPR018188">
    <property type="entry name" value="RNase_T2_His_AS_1"/>
</dbReference>
<dbReference type="SUPFAM" id="SSF55895">
    <property type="entry name" value="Ribonuclease Rh-like"/>
    <property type="match status" value="1"/>
</dbReference>
<dbReference type="GO" id="GO:0005576">
    <property type="term" value="C:extracellular region"/>
    <property type="evidence" value="ECO:0007669"/>
    <property type="project" value="TreeGrafter"/>
</dbReference>
<evidence type="ECO:0000256" key="4">
    <source>
        <dbReference type="ARBA" id="ARBA00023157"/>
    </source>
</evidence>
<evidence type="ECO:0000256" key="6">
    <source>
        <dbReference type="RuleBase" id="RU004328"/>
    </source>
</evidence>
<accession>A0AA38VDX3</accession>
<dbReference type="Gene3D" id="3.90.730.10">
    <property type="entry name" value="Ribonuclease T2-like"/>
    <property type="match status" value="1"/>
</dbReference>
<feature type="chain" id="PRO_5041417012" description="ribonuclease T2" evidence="7">
    <location>
        <begin position="23"/>
        <end position="303"/>
    </location>
</feature>
<name>A0AA38VDX3_9PEZI</name>
<evidence type="ECO:0000313" key="8">
    <source>
        <dbReference type="EMBL" id="KAJ9133208.1"/>
    </source>
</evidence>
<dbReference type="InterPro" id="IPR033697">
    <property type="entry name" value="Ribonuclease_T2_eukaryotic"/>
</dbReference>
<evidence type="ECO:0000256" key="1">
    <source>
        <dbReference type="ARBA" id="ARBA00007469"/>
    </source>
</evidence>
<protein>
    <recommendedName>
        <fullName evidence="2">ribonuclease T2</fullName>
        <ecNumber evidence="2">4.6.1.19</ecNumber>
    </recommendedName>
</protein>
<dbReference type="PROSITE" id="PS00530">
    <property type="entry name" value="RNASE_T2_1"/>
    <property type="match status" value="1"/>
</dbReference>
<dbReference type="EMBL" id="JANBVN010000207">
    <property type="protein sequence ID" value="KAJ9133208.1"/>
    <property type="molecule type" value="Genomic_DNA"/>
</dbReference>
<comment type="similarity">
    <text evidence="1 6">Belongs to the RNase T2 family.</text>
</comment>
<dbReference type="GO" id="GO:0006401">
    <property type="term" value="P:RNA catabolic process"/>
    <property type="evidence" value="ECO:0007669"/>
    <property type="project" value="TreeGrafter"/>
</dbReference>
<dbReference type="Pfam" id="PF00445">
    <property type="entry name" value="Ribonuclease_T2"/>
    <property type="match status" value="1"/>
</dbReference>
<dbReference type="GO" id="GO:0033897">
    <property type="term" value="F:ribonuclease T2 activity"/>
    <property type="evidence" value="ECO:0007669"/>
    <property type="project" value="UniProtKB-EC"/>
</dbReference>
<reference evidence="8" key="1">
    <citation type="submission" date="2022-07" db="EMBL/GenBank/DDBJ databases">
        <title>Fungi with potential for degradation of polypropylene.</title>
        <authorList>
            <person name="Gostincar C."/>
        </authorList>
    </citation>
    <scope>NUCLEOTIDE SEQUENCE</scope>
    <source>
        <strain evidence="8">EXF-13287</strain>
    </source>
</reference>
<dbReference type="CDD" id="cd01061">
    <property type="entry name" value="RNase_T2_euk"/>
    <property type="match status" value="1"/>
</dbReference>
<dbReference type="PANTHER" id="PTHR11240:SF22">
    <property type="entry name" value="RIBONUCLEASE T2"/>
    <property type="match status" value="1"/>
</dbReference>
<dbReference type="InterPro" id="IPR033130">
    <property type="entry name" value="RNase_T2_His_AS_2"/>
</dbReference>
<feature type="signal peptide" evidence="7">
    <location>
        <begin position="1"/>
        <end position="22"/>
    </location>
</feature>
<feature type="active site" evidence="5">
    <location>
        <position position="162"/>
    </location>
</feature>
<evidence type="ECO:0000256" key="7">
    <source>
        <dbReference type="SAM" id="SignalP"/>
    </source>
</evidence>
<organism evidence="8 9">
    <name type="scientific">Coniochaeta hoffmannii</name>
    <dbReference type="NCBI Taxonomy" id="91930"/>
    <lineage>
        <taxon>Eukaryota</taxon>
        <taxon>Fungi</taxon>
        <taxon>Dikarya</taxon>
        <taxon>Ascomycota</taxon>
        <taxon>Pezizomycotina</taxon>
        <taxon>Sordariomycetes</taxon>
        <taxon>Sordariomycetidae</taxon>
        <taxon>Coniochaetales</taxon>
        <taxon>Coniochaetaceae</taxon>
        <taxon>Coniochaeta</taxon>
    </lineage>
</organism>
<sequence length="303" mass="33322">MSPSLISLFAFAGTFFWQTALARGSSQLPLDLDLDLDPPAPSPPYTPLSGSVQCPIDGPMSCHNNTPIADDSCCFVYPGGRMLLTQFWDAEVHAGGSETDWTIHGLWPDLCDGTYDAYCRMTPSYPNITATLLSHNQTALLSFMARHWTAAWGSASHLWAHEYNKHGTCINTLAPSCYGSSYTPGVEVVDYFTRATALFKTLDTYTALEQRGIVPSRDTRYPLADVRAALEEYAGGKVVLRCTGRGDVLHEAWYVYFVQGSLQGGEFVPAWKLGREGAAGNCKGWVRYLPKRARRGAAEEEDL</sequence>
<feature type="active site" evidence="5">
    <location>
        <position position="166"/>
    </location>
</feature>
<dbReference type="PANTHER" id="PTHR11240">
    <property type="entry name" value="RIBONUCLEASE T2"/>
    <property type="match status" value="1"/>
</dbReference>
<dbReference type="AlphaFoldDB" id="A0AA38VDX3"/>
<dbReference type="GO" id="GO:0003723">
    <property type="term" value="F:RNA binding"/>
    <property type="evidence" value="ECO:0007669"/>
    <property type="project" value="InterPro"/>
</dbReference>
<dbReference type="Proteomes" id="UP001174691">
    <property type="component" value="Unassembled WGS sequence"/>
</dbReference>
<keyword evidence="3" id="KW-0378">Hydrolase</keyword>
<comment type="caution">
    <text evidence="8">The sequence shown here is derived from an EMBL/GenBank/DDBJ whole genome shotgun (WGS) entry which is preliminary data.</text>
</comment>
<dbReference type="InterPro" id="IPR001568">
    <property type="entry name" value="RNase_T2-like"/>
</dbReference>
<gene>
    <name evidence="8" type="ORF">NKR19_g9150</name>
</gene>
<keyword evidence="7" id="KW-0732">Signal</keyword>
<feature type="active site" evidence="5">
    <location>
        <position position="104"/>
    </location>
</feature>
<evidence type="ECO:0000256" key="2">
    <source>
        <dbReference type="ARBA" id="ARBA00012571"/>
    </source>
</evidence>
<keyword evidence="4" id="KW-1015">Disulfide bond</keyword>
<evidence type="ECO:0000256" key="5">
    <source>
        <dbReference type="PIRSR" id="PIRSR633697-1"/>
    </source>
</evidence>
<dbReference type="PROSITE" id="PS00531">
    <property type="entry name" value="RNASE_T2_2"/>
    <property type="match status" value="1"/>
</dbReference>
<keyword evidence="9" id="KW-1185">Reference proteome</keyword>
<keyword evidence="3" id="KW-0540">Nuclease</keyword>